<gene>
    <name evidence="2" type="ORF">CL6EHI_196790</name>
</gene>
<dbReference type="AlphaFoldDB" id="A0A5K1V152"/>
<comment type="caution">
    <text evidence="2">The sequence shown here is derived from an EMBL/GenBank/DDBJ whole genome shotgun (WGS) entry which is preliminary data.</text>
</comment>
<sequence>MTSVSVFEGNIIKYEQFLSQNDIVGRFTYLQKEAAEFNKDQFLNNTSPNELAITKIFNVPHEYTQVKKTKKEISSNHSEKRSYYFRHNSPKRLPKYAHVSLKSHGIKLINKINNTIEDFKTLRKNLFESNHGNYNVSLNEYLFFKLCDFITILKSLRKSILLKDNLNIVNLMNFCIKKIDINEDFWLRQTFIEFLSWYVIVLLDEQNPLHIENLKYITPFISKWNEAESKLVRRMKLRHKEVHTDGTNDETDDYTENNEEELKMNSFIDDATVKLEDNNEEILEEEEDELEEEEVLEKDITNNLVEELEDNNEEILEEEEDELEKDITNNLVEELEEDKDEDDEMEFEESDDEEFEDPSSIHRITEGVNNHWSFNFQEDHSSLKDLNGFNF</sequence>
<feature type="region of interest" description="Disordered" evidence="1">
    <location>
        <begin position="335"/>
        <end position="359"/>
    </location>
</feature>
<protein>
    <submittedName>
        <fullName evidence="2">Uncharacterized protein</fullName>
    </submittedName>
</protein>
<dbReference type="VEuPathDB" id="AmoebaDB:EHI5A_270830"/>
<reference evidence="2 3" key="1">
    <citation type="submission" date="2016-05" db="EMBL/GenBank/DDBJ databases">
        <title>First whole genome sequencing of Entamoeba histolytica HM1:IMSS-clone-6.</title>
        <authorList>
            <person name="Mukherjee Avik.K."/>
            <person name="Izumyama S."/>
            <person name="Nakada-Tsukui K."/>
            <person name="Nozaki T."/>
        </authorList>
    </citation>
    <scope>NUCLEOTIDE SEQUENCE [LARGE SCALE GENOMIC DNA]</scope>
    <source>
        <strain evidence="2 3">HM1:IMSS clone 6</strain>
    </source>
</reference>
<dbReference type="VEuPathDB" id="AmoebaDB:KM1_326280"/>
<evidence type="ECO:0000313" key="3">
    <source>
        <dbReference type="Proteomes" id="UP000078387"/>
    </source>
</evidence>
<dbReference type="OMA" id="KMHERNF"/>
<dbReference type="EMBL" id="BDEQ01000001">
    <property type="protein sequence ID" value="GAT98881.1"/>
    <property type="molecule type" value="Genomic_DNA"/>
</dbReference>
<organism evidence="2 3">
    <name type="scientific">Entamoeba histolytica</name>
    <dbReference type="NCBI Taxonomy" id="5759"/>
    <lineage>
        <taxon>Eukaryota</taxon>
        <taxon>Amoebozoa</taxon>
        <taxon>Evosea</taxon>
        <taxon>Archamoebae</taxon>
        <taxon>Mastigamoebida</taxon>
        <taxon>Entamoebidae</taxon>
        <taxon>Entamoeba</taxon>
    </lineage>
</organism>
<accession>A0A5K1V152</accession>
<proteinExistence type="predicted"/>
<dbReference type="VEuPathDB" id="AmoebaDB:EHI_196790"/>
<evidence type="ECO:0000256" key="1">
    <source>
        <dbReference type="SAM" id="MobiDB-lite"/>
    </source>
</evidence>
<evidence type="ECO:0000313" key="2">
    <source>
        <dbReference type="EMBL" id="GAT98881.1"/>
    </source>
</evidence>
<name>A0A5K1V152_ENTHI</name>
<dbReference type="Proteomes" id="UP000078387">
    <property type="component" value="Unassembled WGS sequence"/>
</dbReference>
<feature type="compositionally biased region" description="Acidic residues" evidence="1">
    <location>
        <begin position="335"/>
        <end position="357"/>
    </location>
</feature>